<accession>A0A8H7DUP6</accession>
<evidence type="ECO:0000313" key="1">
    <source>
        <dbReference type="EMBL" id="KAF7432595.1"/>
    </source>
</evidence>
<evidence type="ECO:0000313" key="2">
    <source>
        <dbReference type="Proteomes" id="UP000623687"/>
    </source>
</evidence>
<name>A0A8H7DUP6_PLEOS</name>
<gene>
    <name evidence="1" type="ORF">PC9H_004537</name>
</gene>
<proteinExistence type="predicted"/>
<dbReference type="AlphaFoldDB" id="A0A8H7DUP6"/>
<organism evidence="1 2">
    <name type="scientific">Pleurotus ostreatus</name>
    <name type="common">Oyster mushroom</name>
    <name type="synonym">White-rot fungus</name>
    <dbReference type="NCBI Taxonomy" id="5322"/>
    <lineage>
        <taxon>Eukaryota</taxon>
        <taxon>Fungi</taxon>
        <taxon>Dikarya</taxon>
        <taxon>Basidiomycota</taxon>
        <taxon>Agaricomycotina</taxon>
        <taxon>Agaricomycetes</taxon>
        <taxon>Agaricomycetidae</taxon>
        <taxon>Agaricales</taxon>
        <taxon>Pleurotineae</taxon>
        <taxon>Pleurotaceae</taxon>
        <taxon>Pleurotus</taxon>
    </lineage>
</organism>
<sequence length="236" mass="24962">MNVKHVYTVSAGLSGEFQWEYDAPPVSIPEATALHLGVVQLGLMGGVKVAMTVNANAEAKVTSTVQYGLQHYVNPTPPLSRLIIYYPHSVSTTIPPKRDTILTPYFNSTSIDGLFSGEASALVGTTGSITPMLMAGVASSGGSARADAWPGVEVGMSLSAQATQAVGFDSGVASLTAGSLSHLYVKVKAGVEANATWAWLHKWIGWTPSVSAPLDLFTHQWDLSERVLWQANPPLP</sequence>
<reference evidence="1" key="1">
    <citation type="submission" date="2019-07" db="EMBL/GenBank/DDBJ databases">
        <authorList>
            <person name="Palmer J.M."/>
        </authorList>
    </citation>
    <scope>NUCLEOTIDE SEQUENCE</scope>
    <source>
        <strain evidence="1">PC9</strain>
    </source>
</reference>
<dbReference type="EMBL" id="JACETU010000003">
    <property type="protein sequence ID" value="KAF7432595.1"/>
    <property type="molecule type" value="Genomic_DNA"/>
</dbReference>
<protein>
    <submittedName>
        <fullName evidence="1">Uncharacterized protein</fullName>
    </submittedName>
</protein>
<dbReference type="GeneID" id="59374355"/>
<comment type="caution">
    <text evidence="1">The sequence shown here is derived from an EMBL/GenBank/DDBJ whole genome shotgun (WGS) entry which is preliminary data.</text>
</comment>
<dbReference type="Proteomes" id="UP000623687">
    <property type="component" value="Unassembled WGS sequence"/>
</dbReference>
<dbReference type="OrthoDB" id="10542405at2759"/>
<dbReference type="VEuPathDB" id="FungiDB:PC9H_004537"/>
<dbReference type="RefSeq" id="XP_036632622.1">
    <property type="nucleotide sequence ID" value="XM_036774120.1"/>
</dbReference>
<keyword evidence="2" id="KW-1185">Reference proteome</keyword>